<keyword evidence="9 12" id="KW-0472">Membrane</keyword>
<dbReference type="InterPro" id="IPR016186">
    <property type="entry name" value="C-type_lectin-like/link_sf"/>
</dbReference>
<evidence type="ECO:0000313" key="13">
    <source>
        <dbReference type="Proteomes" id="UP000095280"/>
    </source>
</evidence>
<dbReference type="PROSITE" id="PS50283">
    <property type="entry name" value="NA_SOLUT_SYMP_3"/>
    <property type="match status" value="1"/>
</dbReference>
<feature type="transmembrane region" description="Helical" evidence="12">
    <location>
        <begin position="50"/>
        <end position="72"/>
    </location>
</feature>
<accession>A0A1I8JSG6</accession>
<evidence type="ECO:0000256" key="3">
    <source>
        <dbReference type="ARBA" id="ARBA00022448"/>
    </source>
</evidence>
<dbReference type="GO" id="GO:0005886">
    <property type="term" value="C:plasma membrane"/>
    <property type="evidence" value="ECO:0007669"/>
    <property type="project" value="UniProtKB-SubCell"/>
</dbReference>
<dbReference type="Gene3D" id="3.10.100.10">
    <property type="entry name" value="Mannose-Binding Protein A, subunit A"/>
    <property type="match status" value="1"/>
</dbReference>
<feature type="transmembrane region" description="Helical" evidence="12">
    <location>
        <begin position="84"/>
        <end position="106"/>
    </location>
</feature>
<evidence type="ECO:0000256" key="10">
    <source>
        <dbReference type="ARBA" id="ARBA00023201"/>
    </source>
</evidence>
<organism evidence="13 14">
    <name type="scientific">Macrostomum lignano</name>
    <dbReference type="NCBI Taxonomy" id="282301"/>
    <lineage>
        <taxon>Eukaryota</taxon>
        <taxon>Metazoa</taxon>
        <taxon>Spiralia</taxon>
        <taxon>Lophotrochozoa</taxon>
        <taxon>Platyhelminthes</taxon>
        <taxon>Rhabditophora</taxon>
        <taxon>Macrostomorpha</taxon>
        <taxon>Macrostomida</taxon>
        <taxon>Macrostomidae</taxon>
        <taxon>Macrostomum</taxon>
    </lineage>
</organism>
<feature type="transmembrane region" description="Helical" evidence="12">
    <location>
        <begin position="395"/>
        <end position="414"/>
    </location>
</feature>
<dbReference type="PANTHER" id="PTHR42985">
    <property type="entry name" value="SODIUM-COUPLED MONOCARBOXYLATE TRANSPORTER"/>
    <property type="match status" value="1"/>
</dbReference>
<keyword evidence="13" id="KW-1185">Reference proteome</keyword>
<dbReference type="GO" id="GO:0015293">
    <property type="term" value="F:symporter activity"/>
    <property type="evidence" value="ECO:0007669"/>
    <property type="project" value="TreeGrafter"/>
</dbReference>
<keyword evidence="3" id="KW-0813">Transport</keyword>
<keyword evidence="5 12" id="KW-0812">Transmembrane</keyword>
<evidence type="ECO:0000256" key="7">
    <source>
        <dbReference type="ARBA" id="ARBA00023053"/>
    </source>
</evidence>
<keyword evidence="7" id="KW-0915">Sodium</keyword>
<sequence length="738" mass="79758">NGMALERTSNSFHWADYVILVLSLLISCSVGIYFALSGEDNSRVSHGDRSMRLVPVSVSLVASFLSAILILGHPAEIYLNGIGFHFHLLGVTVAYVLSAVLFVRLFYPLRLTSVFEYLDKRFNSKLARCIGTILSLILYVTNNAVRREYVIAACGIIGTFYTLLGGMKAVVWVDAIQAGIMLIGVLSVAIKAVVDSGGLASVWQLNMDYDRIQLPSWTLDPRERHSMWGMVLGSAVYWLSSIGVSQAAVQRLCSLPRVWCSARRPLPDGQRVHLSRHGGVQPLRLRGLRHPRAGWADTNQIVTYYVMERMNVPGFPGLFTSALLAAALSSVSSSLSSASTIAWTDLLRPYACKNLTEGQATFAAKVLVALFGLIGIAIAYLAAQLGGTIIQAVSTFLGAIIGPSLGLILLASIFPSANWFGASISPFAGVAFGIWIGAGSYANKKQLVKLAANVTGCNTLAAGSFAATNSSETEAYRLLFFNYKLCCRHRERPPLWFRGTDAGEGGSSASRSGKTLATVRLGICCHHQLMTLKTSQLLWASAPPRPAPFSLEAGKCVFVNTAQSFTWCSANRHCASIVSDLAEERGTSRSGWQLVKGKGILPLNDSLWRTGDPNSSGGNQDCIGQHHDAVGKLSDNVCSGLRGLACEFVGAAQPHSGLLWQRTPFKRTSYNPSSEFCHADLLQVKNAMHCVAAGVRAASCRHVLYNSKLRACRLLLFTDAQAEAEIETSADWVKFGLH</sequence>
<evidence type="ECO:0000256" key="12">
    <source>
        <dbReference type="SAM" id="Phobius"/>
    </source>
</evidence>
<feature type="transmembrane region" description="Helical" evidence="12">
    <location>
        <begin position="17"/>
        <end position="38"/>
    </location>
</feature>
<evidence type="ECO:0000256" key="6">
    <source>
        <dbReference type="ARBA" id="ARBA00022989"/>
    </source>
</evidence>
<dbReference type="InterPro" id="IPR001734">
    <property type="entry name" value="Na/solute_symporter"/>
</dbReference>
<keyword evidence="4" id="KW-1003">Cell membrane</keyword>
<feature type="transmembrane region" description="Helical" evidence="12">
    <location>
        <begin position="180"/>
        <end position="205"/>
    </location>
</feature>
<dbReference type="AlphaFoldDB" id="A0A1I8JSG6"/>
<evidence type="ECO:0000256" key="11">
    <source>
        <dbReference type="RuleBase" id="RU362091"/>
    </source>
</evidence>
<dbReference type="PROSITE" id="PS00615">
    <property type="entry name" value="C_TYPE_LECTIN_1"/>
    <property type="match status" value="1"/>
</dbReference>
<evidence type="ECO:0000256" key="9">
    <source>
        <dbReference type="ARBA" id="ARBA00023136"/>
    </source>
</evidence>
<dbReference type="SUPFAM" id="SSF56436">
    <property type="entry name" value="C-type lectin-like"/>
    <property type="match status" value="1"/>
</dbReference>
<evidence type="ECO:0000313" key="14">
    <source>
        <dbReference type="WBParaSite" id="snap_masked-unitig_9197-processed-gene-0.1-mRNA-1"/>
    </source>
</evidence>
<dbReference type="Gene3D" id="1.20.1730.10">
    <property type="entry name" value="Sodium/glucose cotransporter"/>
    <property type="match status" value="2"/>
</dbReference>
<dbReference type="PANTHER" id="PTHR42985:SF40">
    <property type="entry name" value="LD47995P-RELATED"/>
    <property type="match status" value="1"/>
</dbReference>
<dbReference type="Pfam" id="PF00474">
    <property type="entry name" value="SSF"/>
    <property type="match status" value="1"/>
</dbReference>
<reference evidence="14" key="1">
    <citation type="submission" date="2016-11" db="UniProtKB">
        <authorList>
            <consortium name="WormBaseParasite"/>
        </authorList>
    </citation>
    <scope>IDENTIFICATION</scope>
</reference>
<dbReference type="InterPro" id="IPR018378">
    <property type="entry name" value="C-type_lectin_CS"/>
</dbReference>
<feature type="transmembrane region" description="Helical" evidence="12">
    <location>
        <begin position="126"/>
        <end position="144"/>
    </location>
</feature>
<evidence type="ECO:0000256" key="5">
    <source>
        <dbReference type="ARBA" id="ARBA00022692"/>
    </source>
</evidence>
<dbReference type="InterPro" id="IPR051163">
    <property type="entry name" value="Sodium:Solute_Symporter_SSF"/>
</dbReference>
<evidence type="ECO:0000256" key="8">
    <source>
        <dbReference type="ARBA" id="ARBA00023065"/>
    </source>
</evidence>
<dbReference type="WBParaSite" id="snap_masked-unitig_9197-processed-gene-0.1-mRNA-1">
    <property type="protein sequence ID" value="snap_masked-unitig_9197-processed-gene-0.1-mRNA-1"/>
    <property type="gene ID" value="snap_masked-unitig_9197-processed-gene-0.1"/>
</dbReference>
<name>A0A1I8JSG6_9PLAT</name>
<dbReference type="GO" id="GO:0006814">
    <property type="term" value="P:sodium ion transport"/>
    <property type="evidence" value="ECO:0007669"/>
    <property type="project" value="UniProtKB-KW"/>
</dbReference>
<comment type="subcellular location">
    <subcellularLocation>
        <location evidence="1">Cell membrane</location>
        <topology evidence="1">Multi-pass membrane protein</topology>
    </subcellularLocation>
</comment>
<dbReference type="Proteomes" id="UP000095280">
    <property type="component" value="Unplaced"/>
</dbReference>
<proteinExistence type="inferred from homology"/>
<evidence type="ECO:0000256" key="4">
    <source>
        <dbReference type="ARBA" id="ARBA00022475"/>
    </source>
</evidence>
<feature type="transmembrane region" description="Helical" evidence="12">
    <location>
        <begin position="225"/>
        <end position="249"/>
    </location>
</feature>
<feature type="transmembrane region" description="Helical" evidence="12">
    <location>
        <begin position="150"/>
        <end position="173"/>
    </location>
</feature>
<feature type="transmembrane region" description="Helical" evidence="12">
    <location>
        <begin position="420"/>
        <end position="442"/>
    </location>
</feature>
<dbReference type="InterPro" id="IPR016187">
    <property type="entry name" value="CTDL_fold"/>
</dbReference>
<dbReference type="InterPro" id="IPR038377">
    <property type="entry name" value="Na/Glc_symporter_sf"/>
</dbReference>
<feature type="transmembrane region" description="Helical" evidence="12">
    <location>
        <begin position="362"/>
        <end position="383"/>
    </location>
</feature>
<evidence type="ECO:0000256" key="2">
    <source>
        <dbReference type="ARBA" id="ARBA00006434"/>
    </source>
</evidence>
<comment type="similarity">
    <text evidence="2 11">Belongs to the sodium:solute symporter (SSF) (TC 2.A.21) family.</text>
</comment>
<protein>
    <submittedName>
        <fullName evidence="14">Sodium/solute symporter</fullName>
    </submittedName>
</protein>
<keyword evidence="8" id="KW-0406">Ion transport</keyword>
<keyword evidence="6 12" id="KW-1133">Transmembrane helix</keyword>
<keyword evidence="10" id="KW-0739">Sodium transport</keyword>
<evidence type="ECO:0000256" key="1">
    <source>
        <dbReference type="ARBA" id="ARBA00004651"/>
    </source>
</evidence>